<dbReference type="EMBL" id="KV878606">
    <property type="protein sequence ID" value="OJJ52033.1"/>
    <property type="molecule type" value="Genomic_DNA"/>
</dbReference>
<reference evidence="2" key="1">
    <citation type="journal article" date="2017" name="Genome Biol.">
        <title>Comparative genomics reveals high biological diversity and specific adaptations in the industrially and medically important fungal genus Aspergillus.</title>
        <authorList>
            <person name="de Vries R.P."/>
            <person name="Riley R."/>
            <person name="Wiebenga A."/>
            <person name="Aguilar-Osorio G."/>
            <person name="Amillis S."/>
            <person name="Uchima C.A."/>
            <person name="Anderluh G."/>
            <person name="Asadollahi M."/>
            <person name="Askin M."/>
            <person name="Barry K."/>
            <person name="Battaglia E."/>
            <person name="Bayram O."/>
            <person name="Benocci T."/>
            <person name="Braus-Stromeyer S.A."/>
            <person name="Caldana C."/>
            <person name="Canovas D."/>
            <person name="Cerqueira G.C."/>
            <person name="Chen F."/>
            <person name="Chen W."/>
            <person name="Choi C."/>
            <person name="Clum A."/>
            <person name="Dos Santos R.A."/>
            <person name="Damasio A.R."/>
            <person name="Diallinas G."/>
            <person name="Emri T."/>
            <person name="Fekete E."/>
            <person name="Flipphi M."/>
            <person name="Freyberg S."/>
            <person name="Gallo A."/>
            <person name="Gournas C."/>
            <person name="Habgood R."/>
            <person name="Hainaut M."/>
            <person name="Harispe M.L."/>
            <person name="Henrissat B."/>
            <person name="Hilden K.S."/>
            <person name="Hope R."/>
            <person name="Hossain A."/>
            <person name="Karabika E."/>
            <person name="Karaffa L."/>
            <person name="Karanyi Z."/>
            <person name="Krasevec N."/>
            <person name="Kuo A."/>
            <person name="Kusch H."/>
            <person name="LaButti K."/>
            <person name="Lagendijk E.L."/>
            <person name="Lapidus A."/>
            <person name="Levasseur A."/>
            <person name="Lindquist E."/>
            <person name="Lipzen A."/>
            <person name="Logrieco A.F."/>
            <person name="MacCabe A."/>
            <person name="Maekelae M.R."/>
            <person name="Malavazi I."/>
            <person name="Melin P."/>
            <person name="Meyer V."/>
            <person name="Mielnichuk N."/>
            <person name="Miskei M."/>
            <person name="Molnar A.P."/>
            <person name="Mule G."/>
            <person name="Ngan C.Y."/>
            <person name="Orejas M."/>
            <person name="Orosz E."/>
            <person name="Ouedraogo J.P."/>
            <person name="Overkamp K.M."/>
            <person name="Park H.-S."/>
            <person name="Perrone G."/>
            <person name="Piumi F."/>
            <person name="Punt P.J."/>
            <person name="Ram A.F."/>
            <person name="Ramon A."/>
            <person name="Rauscher S."/>
            <person name="Record E."/>
            <person name="Riano-Pachon D.M."/>
            <person name="Robert V."/>
            <person name="Roehrig J."/>
            <person name="Ruller R."/>
            <person name="Salamov A."/>
            <person name="Salih N.S."/>
            <person name="Samson R.A."/>
            <person name="Sandor E."/>
            <person name="Sanguinetti M."/>
            <person name="Schuetze T."/>
            <person name="Sepcic K."/>
            <person name="Shelest E."/>
            <person name="Sherlock G."/>
            <person name="Sophianopoulou V."/>
            <person name="Squina F.M."/>
            <person name="Sun H."/>
            <person name="Susca A."/>
            <person name="Todd R.B."/>
            <person name="Tsang A."/>
            <person name="Unkles S.E."/>
            <person name="van de Wiele N."/>
            <person name="van Rossen-Uffink D."/>
            <person name="Oliveira J.V."/>
            <person name="Vesth T.C."/>
            <person name="Visser J."/>
            <person name="Yu J.-H."/>
            <person name="Zhou M."/>
            <person name="Andersen M.R."/>
            <person name="Archer D.B."/>
            <person name="Baker S.E."/>
            <person name="Benoit I."/>
            <person name="Brakhage A.A."/>
            <person name="Braus G.H."/>
            <person name="Fischer R."/>
            <person name="Frisvad J.C."/>
            <person name="Goldman G.H."/>
            <person name="Houbraken J."/>
            <person name="Oakley B."/>
            <person name="Pocsi I."/>
            <person name="Scazzocchio C."/>
            <person name="Seiboth B."/>
            <person name="vanKuyk P.A."/>
            <person name="Wortman J."/>
            <person name="Dyer P.S."/>
            <person name="Grigoriev I.V."/>
        </authorList>
    </citation>
    <scope>NUCLEOTIDE SEQUENCE [LARGE SCALE GENOMIC DNA]</scope>
    <source>
        <strain evidence="2">CBS 593.65</strain>
    </source>
</reference>
<dbReference type="STRING" id="1036612.A0A1L9SYC6"/>
<dbReference type="GeneID" id="63766687"/>
<dbReference type="VEuPathDB" id="FungiDB:ASPSYDRAFT_719557"/>
<sequence length="105" mass="12043">MWPGLLRNMTNARMAYSYLRHYECICLCSITLIASSFMPDYYLGKQQNADNNKGLGGEIVDMPDQYENGEKRPGSVSLWQKLLALYRKKIFISQAPLPLKNTYVS</sequence>
<name>A0A1L9SYC6_9EURO</name>
<gene>
    <name evidence="1" type="ORF">ASPSYDRAFT_719557</name>
</gene>
<organism evidence="1 2">
    <name type="scientific">Aspergillus sydowii CBS 593.65</name>
    <dbReference type="NCBI Taxonomy" id="1036612"/>
    <lineage>
        <taxon>Eukaryota</taxon>
        <taxon>Fungi</taxon>
        <taxon>Dikarya</taxon>
        <taxon>Ascomycota</taxon>
        <taxon>Pezizomycotina</taxon>
        <taxon>Eurotiomycetes</taxon>
        <taxon>Eurotiomycetidae</taxon>
        <taxon>Eurotiales</taxon>
        <taxon>Aspergillaceae</taxon>
        <taxon>Aspergillus</taxon>
        <taxon>Aspergillus subgen. Nidulantes</taxon>
    </lineage>
</organism>
<evidence type="ECO:0000313" key="2">
    <source>
        <dbReference type="Proteomes" id="UP000184356"/>
    </source>
</evidence>
<dbReference type="RefSeq" id="XP_040695839.1">
    <property type="nucleotide sequence ID" value="XM_040850614.1"/>
</dbReference>
<accession>A0A1L9SYC6</accession>
<evidence type="ECO:0000313" key="1">
    <source>
        <dbReference type="EMBL" id="OJJ52033.1"/>
    </source>
</evidence>
<protein>
    <submittedName>
        <fullName evidence="1">Uncharacterized protein</fullName>
    </submittedName>
</protein>
<dbReference type="AlphaFoldDB" id="A0A1L9SYC6"/>
<keyword evidence="2" id="KW-1185">Reference proteome</keyword>
<dbReference type="Proteomes" id="UP000184356">
    <property type="component" value="Unassembled WGS sequence"/>
</dbReference>
<proteinExistence type="predicted"/>